<dbReference type="GO" id="GO:0055052">
    <property type="term" value="C:ATP-binding cassette (ABC) transporter complex, substrate-binding subunit-containing"/>
    <property type="evidence" value="ECO:0007669"/>
    <property type="project" value="TreeGrafter"/>
</dbReference>
<dbReference type="Pfam" id="PF01547">
    <property type="entry name" value="SBP_bac_1"/>
    <property type="match status" value="1"/>
</dbReference>
<comment type="similarity">
    <text evidence="1">Belongs to the bacterial solute-binding protein 1 family.</text>
</comment>
<sequence>MKFSRTALAGGALTITLLLTAGCAGGAGGTDGGEESGTLTVWMMTGGPGDSPLVEEVNEAFATKHPDMDVKVEIQQWDNIATKITTALASGNGPDIVEMGNTQTALQTYSGALLDLTEDKDSFEDSGSWLAGLAEPSTLDDHLYATPLYGGTKVVMYNTEMFAAAGITQPPATLDELEQACVALAESYSDRANYSGFYMPGQYWFAGAPFVFGAGGELAEKDGDQWAGVLSSPESQRGLEAWRDFQNTCSTPSSTGVNTNSPDQDQLFADGQAAMLYVKAWEPAAVIEKNPDLEGKLGYFVMPGYTAGEPLPTIVAGSTIGISAATDKPEAAKDWLRIITGADFQGRMAQELNLLPISPSFMPTEGVTEALTVGAQAVEINHALPVTPGQATLDGERYNEQFFASIAAGKDIPASAKAYDAHVAEVFNATGSGS</sequence>
<dbReference type="Gene3D" id="3.40.190.10">
    <property type="entry name" value="Periplasmic binding protein-like II"/>
    <property type="match status" value="2"/>
</dbReference>
<dbReference type="AlphaFoldDB" id="A0AAU8G729"/>
<organism evidence="5">
    <name type="scientific">Cellulosimicrobium sp. ES-005</name>
    <dbReference type="NCBI Taxonomy" id="3163031"/>
    <lineage>
        <taxon>Bacteria</taxon>
        <taxon>Bacillati</taxon>
        <taxon>Actinomycetota</taxon>
        <taxon>Actinomycetes</taxon>
        <taxon>Micrococcales</taxon>
        <taxon>Promicromonosporaceae</taxon>
        <taxon>Cellulosimicrobium</taxon>
    </lineage>
</organism>
<proteinExistence type="inferred from homology"/>
<reference evidence="5" key="1">
    <citation type="submission" date="2024-06" db="EMBL/GenBank/DDBJ databases">
        <title>Complete genome sequence of the cellulolytic actinobacterium, Cellulosimicrobium ES-005.</title>
        <authorList>
            <person name="Matthews C.T."/>
            <person name="Underwood K.D."/>
            <person name="Ghanchi K.M."/>
            <person name="Fields S.D."/>
            <person name="Gardner S.G."/>
        </authorList>
    </citation>
    <scope>NUCLEOTIDE SEQUENCE</scope>
    <source>
        <strain evidence="5">ES-005</strain>
    </source>
</reference>
<feature type="chain" id="PRO_5043840507" evidence="4">
    <location>
        <begin position="27"/>
        <end position="434"/>
    </location>
</feature>
<dbReference type="SUPFAM" id="SSF53850">
    <property type="entry name" value="Periplasmic binding protein-like II"/>
    <property type="match status" value="1"/>
</dbReference>
<dbReference type="GO" id="GO:0015768">
    <property type="term" value="P:maltose transport"/>
    <property type="evidence" value="ECO:0007669"/>
    <property type="project" value="TreeGrafter"/>
</dbReference>
<keyword evidence="2" id="KW-0813">Transport</keyword>
<evidence type="ECO:0000313" key="5">
    <source>
        <dbReference type="EMBL" id="XCH31432.1"/>
    </source>
</evidence>
<evidence type="ECO:0000256" key="3">
    <source>
        <dbReference type="ARBA" id="ARBA00022729"/>
    </source>
</evidence>
<evidence type="ECO:0000256" key="4">
    <source>
        <dbReference type="SAM" id="SignalP"/>
    </source>
</evidence>
<dbReference type="GO" id="GO:1901982">
    <property type="term" value="F:maltose binding"/>
    <property type="evidence" value="ECO:0007669"/>
    <property type="project" value="TreeGrafter"/>
</dbReference>
<accession>A0AAU8G729</accession>
<dbReference type="PROSITE" id="PS51257">
    <property type="entry name" value="PROKAR_LIPOPROTEIN"/>
    <property type="match status" value="1"/>
</dbReference>
<keyword evidence="3 4" id="KW-0732">Signal</keyword>
<dbReference type="EMBL" id="CP159290">
    <property type="protein sequence ID" value="XCH31432.1"/>
    <property type="molecule type" value="Genomic_DNA"/>
</dbReference>
<dbReference type="PANTHER" id="PTHR30061">
    <property type="entry name" value="MALTOSE-BINDING PERIPLASMIC PROTEIN"/>
    <property type="match status" value="1"/>
</dbReference>
<dbReference type="RefSeq" id="WP_353709035.1">
    <property type="nucleotide sequence ID" value="NZ_CP159290.1"/>
</dbReference>
<evidence type="ECO:0000256" key="2">
    <source>
        <dbReference type="ARBA" id="ARBA00022448"/>
    </source>
</evidence>
<feature type="signal peptide" evidence="4">
    <location>
        <begin position="1"/>
        <end position="26"/>
    </location>
</feature>
<protein>
    <submittedName>
        <fullName evidence="5">Extracellular solute-binding protein</fullName>
    </submittedName>
</protein>
<dbReference type="PANTHER" id="PTHR30061:SF50">
    <property type="entry name" value="MALTOSE_MALTODEXTRIN-BINDING PERIPLASMIC PROTEIN"/>
    <property type="match status" value="1"/>
</dbReference>
<gene>
    <name evidence="5" type="ORF">ABRQ22_07045</name>
</gene>
<dbReference type="InterPro" id="IPR006059">
    <property type="entry name" value="SBP"/>
</dbReference>
<evidence type="ECO:0000256" key="1">
    <source>
        <dbReference type="ARBA" id="ARBA00008520"/>
    </source>
</evidence>
<name>A0AAU8G729_9MICO</name>
<dbReference type="GO" id="GO:0042956">
    <property type="term" value="P:maltodextrin transmembrane transport"/>
    <property type="evidence" value="ECO:0007669"/>
    <property type="project" value="TreeGrafter"/>
</dbReference>